<dbReference type="InterPro" id="IPR000843">
    <property type="entry name" value="HTH_LacI"/>
</dbReference>
<gene>
    <name evidence="6" type="ORF">SAMN04487928_1067</name>
</gene>
<dbReference type="InterPro" id="IPR028082">
    <property type="entry name" value="Peripla_BP_I"/>
</dbReference>
<evidence type="ECO:0000256" key="1">
    <source>
        <dbReference type="ARBA" id="ARBA00023015"/>
    </source>
</evidence>
<dbReference type="CDD" id="cd01392">
    <property type="entry name" value="HTH_LacI"/>
    <property type="match status" value="1"/>
</dbReference>
<dbReference type="Proteomes" id="UP000182624">
    <property type="component" value="Unassembled WGS sequence"/>
</dbReference>
<dbReference type="Pfam" id="PF00356">
    <property type="entry name" value="LacI"/>
    <property type="match status" value="1"/>
</dbReference>
<proteinExistence type="predicted"/>
<feature type="region of interest" description="Disordered" evidence="4">
    <location>
        <begin position="44"/>
        <end position="67"/>
    </location>
</feature>
<dbReference type="PANTHER" id="PTHR30146">
    <property type="entry name" value="LACI-RELATED TRANSCRIPTIONAL REPRESSOR"/>
    <property type="match status" value="1"/>
</dbReference>
<evidence type="ECO:0000313" key="6">
    <source>
        <dbReference type="EMBL" id="SFP68325.1"/>
    </source>
</evidence>
<dbReference type="Gene3D" id="1.10.260.40">
    <property type="entry name" value="lambda repressor-like DNA-binding domains"/>
    <property type="match status" value="1"/>
</dbReference>
<dbReference type="GO" id="GO:0000976">
    <property type="term" value="F:transcription cis-regulatory region binding"/>
    <property type="evidence" value="ECO:0007669"/>
    <property type="project" value="TreeGrafter"/>
</dbReference>
<dbReference type="SMART" id="SM00354">
    <property type="entry name" value="HTH_LACI"/>
    <property type="match status" value="1"/>
</dbReference>
<name>A0A1I5SC69_9FIRM</name>
<dbReference type="AlphaFoldDB" id="A0A1I5SC69"/>
<feature type="domain" description="HTH lacI-type" evidence="5">
    <location>
        <begin position="5"/>
        <end position="60"/>
    </location>
</feature>
<dbReference type="PROSITE" id="PS50932">
    <property type="entry name" value="HTH_LACI_2"/>
    <property type="match status" value="1"/>
</dbReference>
<dbReference type="EMBL" id="FOXO01000006">
    <property type="protein sequence ID" value="SFP68325.1"/>
    <property type="molecule type" value="Genomic_DNA"/>
</dbReference>
<evidence type="ECO:0000256" key="3">
    <source>
        <dbReference type="ARBA" id="ARBA00023163"/>
    </source>
</evidence>
<evidence type="ECO:0000313" key="7">
    <source>
        <dbReference type="Proteomes" id="UP000182624"/>
    </source>
</evidence>
<keyword evidence="7" id="KW-1185">Reference proteome</keyword>
<dbReference type="SUPFAM" id="SSF53822">
    <property type="entry name" value="Periplasmic binding protein-like I"/>
    <property type="match status" value="1"/>
</dbReference>
<dbReference type="InterPro" id="IPR046335">
    <property type="entry name" value="LacI/GalR-like_sensor"/>
</dbReference>
<reference evidence="7" key="1">
    <citation type="submission" date="2016-10" db="EMBL/GenBank/DDBJ databases">
        <authorList>
            <person name="Varghese N."/>
            <person name="Submissions S."/>
        </authorList>
    </citation>
    <scope>NUCLEOTIDE SEQUENCE [LARGE SCALE GENOMIC DNA]</scope>
    <source>
        <strain evidence="7">P18</strain>
    </source>
</reference>
<dbReference type="SUPFAM" id="SSF47413">
    <property type="entry name" value="lambda repressor-like DNA-binding domains"/>
    <property type="match status" value="1"/>
</dbReference>
<organism evidence="6 7">
    <name type="scientific">Butyrivibrio proteoclasticus</name>
    <dbReference type="NCBI Taxonomy" id="43305"/>
    <lineage>
        <taxon>Bacteria</taxon>
        <taxon>Bacillati</taxon>
        <taxon>Bacillota</taxon>
        <taxon>Clostridia</taxon>
        <taxon>Lachnospirales</taxon>
        <taxon>Lachnospiraceae</taxon>
        <taxon>Butyrivibrio</taxon>
    </lineage>
</organism>
<evidence type="ECO:0000256" key="2">
    <source>
        <dbReference type="ARBA" id="ARBA00023125"/>
    </source>
</evidence>
<sequence length="337" mass="36618">MGKEIRLNELAEKLNISTTTVSRALSGNGRVSEETRKKVIEAARELDYSSPSQNRQKNTTPSNGKSGNVGVVLSRDLLYESEFFHLCLLGAAGALADHGYETLLILCNTDEYEPLIPAVEKGALDGVIYTRAITGEKSHSYLKKKNIPVVVVGSGIKNAVMVEPNTALACRELTSNLMNNGCKRIAFIGGNMNYNVNIKRLEGVMMGISDFCIDPDPNLIFRDVSNYNSCKIAVETAVQRRCDGIICCDDVTAGWSCDALTKMGLSVPGDVLLAACYDSSDLAHHSPSITAAHFDARQMGAYAGEAMYGLLTGTEKRTLITVEHTIHLRESTRVFTV</sequence>
<dbReference type="GO" id="GO:0003700">
    <property type="term" value="F:DNA-binding transcription factor activity"/>
    <property type="evidence" value="ECO:0007669"/>
    <property type="project" value="TreeGrafter"/>
</dbReference>
<dbReference type="Gene3D" id="3.40.50.2300">
    <property type="match status" value="2"/>
</dbReference>
<evidence type="ECO:0000256" key="4">
    <source>
        <dbReference type="SAM" id="MobiDB-lite"/>
    </source>
</evidence>
<dbReference type="Pfam" id="PF13377">
    <property type="entry name" value="Peripla_BP_3"/>
    <property type="match status" value="1"/>
</dbReference>
<protein>
    <submittedName>
        <fullName evidence="6">Transcriptional regulator, LacI family</fullName>
    </submittedName>
</protein>
<dbReference type="PANTHER" id="PTHR30146:SF109">
    <property type="entry name" value="HTH-TYPE TRANSCRIPTIONAL REGULATOR GALS"/>
    <property type="match status" value="1"/>
</dbReference>
<accession>A0A1I5SC69</accession>
<keyword evidence="1" id="KW-0805">Transcription regulation</keyword>
<dbReference type="RefSeq" id="WP_083413408.1">
    <property type="nucleotide sequence ID" value="NZ_FOXO01000006.1"/>
</dbReference>
<dbReference type="OrthoDB" id="2026446at2"/>
<keyword evidence="2" id="KW-0238">DNA-binding</keyword>
<evidence type="ECO:0000259" key="5">
    <source>
        <dbReference type="PROSITE" id="PS50932"/>
    </source>
</evidence>
<feature type="compositionally biased region" description="Polar residues" evidence="4">
    <location>
        <begin position="49"/>
        <end position="66"/>
    </location>
</feature>
<dbReference type="InterPro" id="IPR010982">
    <property type="entry name" value="Lambda_DNA-bd_dom_sf"/>
</dbReference>
<keyword evidence="3" id="KW-0804">Transcription</keyword>